<keyword evidence="4" id="KW-1003">Cell membrane</keyword>
<evidence type="ECO:0000313" key="12">
    <source>
        <dbReference type="Proteomes" id="UP000257323"/>
    </source>
</evidence>
<evidence type="ECO:0000256" key="5">
    <source>
        <dbReference type="ARBA" id="ARBA00022670"/>
    </source>
</evidence>
<evidence type="ECO:0000256" key="2">
    <source>
        <dbReference type="ARBA" id="ARBA00009165"/>
    </source>
</evidence>
<evidence type="ECO:0000256" key="10">
    <source>
        <dbReference type="SAM" id="Phobius"/>
    </source>
</evidence>
<evidence type="ECO:0000256" key="8">
    <source>
        <dbReference type="ARBA" id="ARBA00022989"/>
    </source>
</evidence>
<evidence type="ECO:0000256" key="1">
    <source>
        <dbReference type="ARBA" id="ARBA00004651"/>
    </source>
</evidence>
<comment type="subcellular location">
    <subcellularLocation>
        <location evidence="1">Cell membrane</location>
        <topology evidence="1">Multi-pass membrane protein</topology>
    </subcellularLocation>
</comment>
<evidence type="ECO:0000256" key="7">
    <source>
        <dbReference type="ARBA" id="ARBA00022801"/>
    </source>
</evidence>
<gene>
    <name evidence="11" type="ORF">OP8BY_1055</name>
</gene>
<keyword evidence="5" id="KW-0645">Protease</keyword>
<feature type="transmembrane region" description="Helical" evidence="10">
    <location>
        <begin position="144"/>
        <end position="165"/>
    </location>
</feature>
<keyword evidence="6 10" id="KW-0812">Transmembrane</keyword>
<feature type="transmembrane region" description="Helical" evidence="10">
    <location>
        <begin position="177"/>
        <end position="197"/>
    </location>
</feature>
<dbReference type="Proteomes" id="UP000257323">
    <property type="component" value="Unassembled WGS sequence"/>
</dbReference>
<dbReference type="PANTHER" id="PTHR36844">
    <property type="entry name" value="PROTEASE PRSW"/>
    <property type="match status" value="1"/>
</dbReference>
<feature type="transmembrane region" description="Helical" evidence="10">
    <location>
        <begin position="6"/>
        <end position="26"/>
    </location>
</feature>
<sequence>MEGVIFWKILASIIGPAIFWIGYFYYKDRRQPEPLINLLEAFLMGVLAGFACFLTYRQLPMLGLPQGFNLVVARGQAREIFMYSLGVVGPLEELFKFLPFALFILRWRDLDEPADGVVYASSVAIGFASFENLGYLPMMTGVAFFGRAVASPLTHALFSSIWGYFVARAKMKGKSVFLAALISLPLSAVFHGLFNVLTVSNYLRVYSAILVLLLWLLLIYLLERHKKTA</sequence>
<reference evidence="11 12" key="1">
    <citation type="submission" date="2018-08" db="EMBL/GenBank/DDBJ databases">
        <title>Genome analysis of the thermophilic bacterium of the candidate phylum Aminicenantes from deep subsurface aquifer revealed its physiology and ecological role.</title>
        <authorList>
            <person name="Kadnikov V.V."/>
            <person name="Mardanov A.V."/>
            <person name="Beletsky A.V."/>
            <person name="Karnachuk O.V."/>
            <person name="Ravin N.V."/>
        </authorList>
    </citation>
    <scope>NUCLEOTIDE SEQUENCE [LARGE SCALE GENOMIC DNA]</scope>
    <source>
        <strain evidence="11">BY38</strain>
    </source>
</reference>
<dbReference type="InterPro" id="IPR023596">
    <property type="entry name" value="Peptidase_PrsW_arch/bac"/>
</dbReference>
<evidence type="ECO:0000256" key="4">
    <source>
        <dbReference type="ARBA" id="ARBA00022475"/>
    </source>
</evidence>
<evidence type="ECO:0000256" key="3">
    <source>
        <dbReference type="ARBA" id="ARBA00018997"/>
    </source>
</evidence>
<name>A0A3E2BQR6_9BACT</name>
<dbReference type="AlphaFoldDB" id="A0A3E2BQR6"/>
<proteinExistence type="inferred from homology"/>
<dbReference type="PIRSF" id="PIRSF016933">
    <property type="entry name" value="PrsW"/>
    <property type="match status" value="1"/>
</dbReference>
<dbReference type="GO" id="GO:0006508">
    <property type="term" value="P:proteolysis"/>
    <property type="evidence" value="ECO:0007669"/>
    <property type="project" value="UniProtKB-KW"/>
</dbReference>
<evidence type="ECO:0000313" key="11">
    <source>
        <dbReference type="EMBL" id="RFT17113.1"/>
    </source>
</evidence>
<dbReference type="GO" id="GO:0008233">
    <property type="term" value="F:peptidase activity"/>
    <property type="evidence" value="ECO:0007669"/>
    <property type="project" value="UniProtKB-KW"/>
</dbReference>
<dbReference type="Pfam" id="PF13367">
    <property type="entry name" value="PrsW-protease"/>
    <property type="match status" value="1"/>
</dbReference>
<evidence type="ECO:0000256" key="6">
    <source>
        <dbReference type="ARBA" id="ARBA00022692"/>
    </source>
</evidence>
<evidence type="ECO:0000256" key="9">
    <source>
        <dbReference type="ARBA" id="ARBA00023136"/>
    </source>
</evidence>
<keyword evidence="9 10" id="KW-0472">Membrane</keyword>
<organism evidence="11 12">
    <name type="scientific">Candidatus Saccharicenans subterraneus</name>
    <dbReference type="NCBI Taxonomy" id="2508984"/>
    <lineage>
        <taxon>Bacteria</taxon>
        <taxon>Candidatus Aminicenantota</taxon>
        <taxon>Candidatus Aminicenantia</taxon>
        <taxon>Candidatus Aminicenantales</taxon>
        <taxon>Candidatus Saccharicenantaceae</taxon>
        <taxon>Candidatus Saccharicenans</taxon>
    </lineage>
</organism>
<feature type="transmembrane region" description="Helical" evidence="10">
    <location>
        <begin position="203"/>
        <end position="222"/>
    </location>
</feature>
<comment type="similarity">
    <text evidence="2">Belongs to the protease PrsW family.</text>
</comment>
<comment type="caution">
    <text evidence="11">The sequence shown here is derived from an EMBL/GenBank/DDBJ whole genome shotgun (WGS) entry which is preliminary data.</text>
</comment>
<dbReference type="PANTHER" id="PTHR36844:SF1">
    <property type="entry name" value="PROTEASE PRSW"/>
    <property type="match status" value="1"/>
</dbReference>
<feature type="transmembrane region" description="Helical" evidence="10">
    <location>
        <begin position="38"/>
        <end position="56"/>
    </location>
</feature>
<keyword evidence="8 10" id="KW-1133">Transmembrane helix</keyword>
<dbReference type="InterPro" id="IPR026898">
    <property type="entry name" value="PrsW"/>
</dbReference>
<dbReference type="GO" id="GO:0005886">
    <property type="term" value="C:plasma membrane"/>
    <property type="evidence" value="ECO:0007669"/>
    <property type="project" value="UniProtKB-SubCell"/>
</dbReference>
<dbReference type="EMBL" id="QUAH01000001">
    <property type="protein sequence ID" value="RFT17113.1"/>
    <property type="molecule type" value="Genomic_DNA"/>
</dbReference>
<keyword evidence="7" id="KW-0378">Hydrolase</keyword>
<accession>A0A3E2BQR6</accession>
<protein>
    <recommendedName>
        <fullName evidence="3">Protease PrsW</fullName>
    </recommendedName>
</protein>